<organism evidence="3 4">
    <name type="scientific">Desulfobulbus propionicus (strain ATCC 33891 / DSM 2032 / VKM B-1956 / 1pr3)</name>
    <dbReference type="NCBI Taxonomy" id="577650"/>
    <lineage>
        <taxon>Bacteria</taxon>
        <taxon>Pseudomonadati</taxon>
        <taxon>Thermodesulfobacteriota</taxon>
        <taxon>Desulfobulbia</taxon>
        <taxon>Desulfobulbales</taxon>
        <taxon>Desulfobulbaceae</taxon>
        <taxon>Desulfobulbus</taxon>
    </lineage>
</organism>
<dbReference type="EMBL" id="CP002364">
    <property type="protein sequence ID" value="ADW19265.1"/>
    <property type="molecule type" value="Genomic_DNA"/>
</dbReference>
<evidence type="ECO:0000313" key="4">
    <source>
        <dbReference type="Proteomes" id="UP000006365"/>
    </source>
</evidence>
<reference evidence="3 4" key="1">
    <citation type="journal article" date="2011" name="Stand. Genomic Sci.">
        <title>Complete genome sequence of Desulfobulbus propionicus type strain (1pr3).</title>
        <authorList>
            <person name="Pagani I."/>
            <person name="Lapidus A."/>
            <person name="Nolan M."/>
            <person name="Lucas S."/>
            <person name="Hammon N."/>
            <person name="Deshpande S."/>
            <person name="Cheng J.F."/>
            <person name="Chertkov O."/>
            <person name="Davenport K."/>
            <person name="Tapia R."/>
            <person name="Han C."/>
            <person name="Goodwin L."/>
            <person name="Pitluck S."/>
            <person name="Liolios K."/>
            <person name="Mavromatis K."/>
            <person name="Ivanova N."/>
            <person name="Mikhailova N."/>
            <person name="Pati A."/>
            <person name="Chen A."/>
            <person name="Palaniappan K."/>
            <person name="Land M."/>
            <person name="Hauser L."/>
            <person name="Chang Y.J."/>
            <person name="Jeffries C.D."/>
            <person name="Detter J.C."/>
            <person name="Brambilla E."/>
            <person name="Kannan K.P."/>
            <person name="Djao O.D."/>
            <person name="Rohde M."/>
            <person name="Pukall R."/>
            <person name="Spring S."/>
            <person name="Goker M."/>
            <person name="Sikorski J."/>
            <person name="Woyke T."/>
            <person name="Bristow J."/>
            <person name="Eisen J.A."/>
            <person name="Markowitz V."/>
            <person name="Hugenholtz P."/>
            <person name="Kyrpides N.C."/>
            <person name="Klenk H.P."/>
        </authorList>
    </citation>
    <scope>NUCLEOTIDE SEQUENCE [LARGE SCALE GENOMIC DNA]</scope>
    <source>
        <strain evidence="4">ATCC 33891 / DSM 2032 / 1pr3</strain>
    </source>
</reference>
<dbReference type="REBASE" id="32308">
    <property type="entry name" value="DprMrrP"/>
</dbReference>
<protein>
    <submittedName>
        <fullName evidence="3">Restriction endonuclease</fullName>
    </submittedName>
</protein>
<dbReference type="KEGG" id="dpr:Despr_3135"/>
<dbReference type="Proteomes" id="UP000006365">
    <property type="component" value="Chromosome"/>
</dbReference>
<dbReference type="PANTHER" id="PTHR30015:SF7">
    <property type="entry name" value="TYPE IV METHYL-DIRECTED RESTRICTION ENZYME ECOKMRR"/>
    <property type="match status" value="1"/>
</dbReference>
<dbReference type="InterPro" id="IPR007560">
    <property type="entry name" value="Restrct_endonuc_IV_Mrr"/>
</dbReference>
<sequence>MAVPDFQSFFLPMLQLSSDGNVHSLKEAYEALANHFKLTDADMLEMLPSGKQAVYKNRIAWARAYLAKALLLESPKRGVFCITERGKELLASKPVTLRVQHLKQYPEFVAFHQQNGGADAKADTNDDSEKIATPEETFEAAYQEMRGNLAAELLSLISANSPAFFEQLVIKLLVRMGYGGSIKDAGMAVGKTGDGGIDGIIKEDKLGLDVIYIQAKRWQGVVGRPEIQKFVGALHGQRAKRGVFITTSSFTRDAEQYVATIDPRVVLIDGNKLVDLMIDYDLGVATIERYDVKRIDSDFFLEG</sequence>
<dbReference type="InterPro" id="IPR052906">
    <property type="entry name" value="Type_IV_Methyl-Rstrct_Enzyme"/>
</dbReference>
<dbReference type="PANTHER" id="PTHR30015">
    <property type="entry name" value="MRR RESTRICTION SYSTEM PROTEIN"/>
    <property type="match status" value="1"/>
</dbReference>
<accession>A0A7U3YPP9</accession>
<dbReference type="SUPFAM" id="SSF52980">
    <property type="entry name" value="Restriction endonuclease-like"/>
    <property type="match status" value="1"/>
</dbReference>
<keyword evidence="3" id="KW-0378">Hydrolase</keyword>
<keyword evidence="3" id="KW-0255">Endonuclease</keyword>
<dbReference type="Pfam" id="PF04471">
    <property type="entry name" value="Mrr_cat"/>
    <property type="match status" value="1"/>
</dbReference>
<dbReference type="GO" id="GO:0015666">
    <property type="term" value="F:restriction endodeoxyribonuclease activity"/>
    <property type="evidence" value="ECO:0007669"/>
    <property type="project" value="TreeGrafter"/>
</dbReference>
<proteinExistence type="predicted"/>
<evidence type="ECO:0000259" key="1">
    <source>
        <dbReference type="Pfam" id="PF04471"/>
    </source>
</evidence>
<dbReference type="InterPro" id="IPR011335">
    <property type="entry name" value="Restrct_endonuc-II-like"/>
</dbReference>
<keyword evidence="4" id="KW-1185">Reference proteome</keyword>
<feature type="domain" description="Restriction system protein Mrr-like N-terminal" evidence="2">
    <location>
        <begin position="6"/>
        <end position="91"/>
    </location>
</feature>
<name>A0A7U3YPP9_DESPD</name>
<dbReference type="GO" id="GO:0009307">
    <property type="term" value="P:DNA restriction-modification system"/>
    <property type="evidence" value="ECO:0007669"/>
    <property type="project" value="InterPro"/>
</dbReference>
<keyword evidence="3" id="KW-0540">Nuclease</keyword>
<dbReference type="RefSeq" id="WP_015725789.1">
    <property type="nucleotide sequence ID" value="NC_014972.1"/>
</dbReference>
<dbReference type="InterPro" id="IPR025745">
    <property type="entry name" value="Mrr-like_N_dom"/>
</dbReference>
<evidence type="ECO:0000259" key="2">
    <source>
        <dbReference type="Pfam" id="PF14338"/>
    </source>
</evidence>
<gene>
    <name evidence="3" type="ordered locus">Despr_3135</name>
</gene>
<dbReference type="Pfam" id="PF14338">
    <property type="entry name" value="Mrr_N"/>
    <property type="match status" value="1"/>
</dbReference>
<dbReference type="Gene3D" id="3.40.1350.10">
    <property type="match status" value="1"/>
</dbReference>
<evidence type="ECO:0000313" key="3">
    <source>
        <dbReference type="EMBL" id="ADW19265.1"/>
    </source>
</evidence>
<dbReference type="InterPro" id="IPR011856">
    <property type="entry name" value="tRNA_endonuc-like_dom_sf"/>
</dbReference>
<dbReference type="GO" id="GO:0003677">
    <property type="term" value="F:DNA binding"/>
    <property type="evidence" value="ECO:0007669"/>
    <property type="project" value="InterPro"/>
</dbReference>
<dbReference type="AlphaFoldDB" id="A0A7U3YPP9"/>
<feature type="domain" description="Restriction endonuclease type IV Mrr" evidence="1">
    <location>
        <begin position="159"/>
        <end position="277"/>
    </location>
</feature>